<accession>A0A5B0H394</accession>
<dbReference type="Proteomes" id="UP000325273">
    <property type="component" value="Unassembled WGS sequence"/>
</dbReference>
<dbReference type="EMBL" id="VTUZ01000013">
    <property type="protein sequence ID" value="KAA1009696.1"/>
    <property type="molecule type" value="Genomic_DNA"/>
</dbReference>
<evidence type="ECO:0000313" key="2">
    <source>
        <dbReference type="Proteomes" id="UP000325273"/>
    </source>
</evidence>
<protein>
    <submittedName>
        <fullName evidence="1">Uncharacterized protein</fullName>
    </submittedName>
</protein>
<name>A0A5B0H394_9BURK</name>
<gene>
    <name evidence="1" type="ORF">FVF58_20550</name>
</gene>
<sequence length="97" mass="10557">MSLLPASFAHAYLHARNLSRTGPGHAANGQFTAPDLLIRCRLGDQSPHALQRDRLADGLAIAFTFIPILVDLVVPGERPVDELDFSQPLTTRTDHSS</sequence>
<proteinExistence type="predicted"/>
<dbReference type="RefSeq" id="WP_149671700.1">
    <property type="nucleotide sequence ID" value="NZ_VTUZ01000013.1"/>
</dbReference>
<evidence type="ECO:0000313" key="1">
    <source>
        <dbReference type="EMBL" id="KAA1009696.1"/>
    </source>
</evidence>
<dbReference type="AlphaFoldDB" id="A0A5B0H394"/>
<keyword evidence="2" id="KW-1185">Reference proteome</keyword>
<organism evidence="1 2">
    <name type="scientific">Paraburkholderia panacisoli</name>
    <dbReference type="NCBI Taxonomy" id="2603818"/>
    <lineage>
        <taxon>Bacteria</taxon>
        <taxon>Pseudomonadati</taxon>
        <taxon>Pseudomonadota</taxon>
        <taxon>Betaproteobacteria</taxon>
        <taxon>Burkholderiales</taxon>
        <taxon>Burkholderiaceae</taxon>
        <taxon>Paraburkholderia</taxon>
    </lineage>
</organism>
<reference evidence="1 2" key="1">
    <citation type="submission" date="2019-08" db="EMBL/GenBank/DDBJ databases">
        <title>Paraburkholderia sp. DCY113.</title>
        <authorList>
            <person name="Kang J."/>
        </authorList>
    </citation>
    <scope>NUCLEOTIDE SEQUENCE [LARGE SCALE GENOMIC DNA]</scope>
    <source>
        <strain evidence="1 2">DCY113</strain>
    </source>
</reference>
<comment type="caution">
    <text evidence="1">The sequence shown here is derived from an EMBL/GenBank/DDBJ whole genome shotgun (WGS) entry which is preliminary data.</text>
</comment>